<evidence type="ECO:0000256" key="1">
    <source>
        <dbReference type="PIRSR" id="PIRSR613078-1"/>
    </source>
</evidence>
<dbReference type="InterPro" id="IPR029033">
    <property type="entry name" value="His_PPase_superfam"/>
</dbReference>
<dbReference type="InterPro" id="IPR013078">
    <property type="entry name" value="His_Pase_superF_clade-1"/>
</dbReference>
<feature type="active site" description="Tele-phosphohistidine intermediate" evidence="1">
    <location>
        <position position="11"/>
    </location>
</feature>
<dbReference type="SMART" id="SM00855">
    <property type="entry name" value="PGAM"/>
    <property type="match status" value="1"/>
</dbReference>
<dbReference type="OrthoDB" id="9781415at2"/>
<feature type="binding site" evidence="2">
    <location>
        <position position="65"/>
    </location>
    <ligand>
        <name>substrate</name>
    </ligand>
</feature>
<reference evidence="4" key="1">
    <citation type="submission" date="2017-05" db="EMBL/GenBank/DDBJ databases">
        <authorList>
            <person name="Lin X."/>
        </authorList>
    </citation>
    <scope>NUCLEOTIDE SEQUENCE [LARGE SCALE GENOMIC DNA]</scope>
    <source>
        <strain evidence="4">JLT2012</strain>
    </source>
</reference>
<dbReference type="EMBL" id="NFZT01000001">
    <property type="protein sequence ID" value="OWV32987.1"/>
    <property type="molecule type" value="Genomic_DNA"/>
</dbReference>
<dbReference type="AlphaFoldDB" id="A0A219B3R7"/>
<dbReference type="PANTHER" id="PTHR48100:SF1">
    <property type="entry name" value="HISTIDINE PHOSPHATASE FAMILY PROTEIN-RELATED"/>
    <property type="match status" value="1"/>
</dbReference>
<evidence type="ECO:0000256" key="2">
    <source>
        <dbReference type="PIRSR" id="PIRSR613078-2"/>
    </source>
</evidence>
<dbReference type="GO" id="GO:0005737">
    <property type="term" value="C:cytoplasm"/>
    <property type="evidence" value="ECO:0007669"/>
    <property type="project" value="TreeGrafter"/>
</dbReference>
<keyword evidence="4" id="KW-1185">Reference proteome</keyword>
<proteinExistence type="predicted"/>
<dbReference type="GO" id="GO:0016791">
    <property type="term" value="F:phosphatase activity"/>
    <property type="evidence" value="ECO:0007669"/>
    <property type="project" value="TreeGrafter"/>
</dbReference>
<dbReference type="PANTHER" id="PTHR48100">
    <property type="entry name" value="BROAD-SPECIFICITY PHOSPHATASE YOR283W-RELATED"/>
    <property type="match status" value="1"/>
</dbReference>
<dbReference type="RefSeq" id="WP_088711777.1">
    <property type="nucleotide sequence ID" value="NZ_NFZT01000001.1"/>
</dbReference>
<name>A0A219B3R7_9SPHN</name>
<evidence type="ECO:0000313" key="4">
    <source>
        <dbReference type="Proteomes" id="UP000198462"/>
    </source>
</evidence>
<dbReference type="SUPFAM" id="SSF53254">
    <property type="entry name" value="Phosphoglycerate mutase-like"/>
    <property type="match status" value="1"/>
</dbReference>
<dbReference type="Proteomes" id="UP000198462">
    <property type="component" value="Unassembled WGS sequence"/>
</dbReference>
<sequence length="214" mass="23284">MTLPPLYIARHAETVFNAGARMQGNHAHTPLTRRGFSQAEAMGEALAKHFGKAPEVDIWASAAGRCQQTAGIIAEHLGHNFFDVTTDERLFEIDVGLWAGRDYAEIMEEAGRPIVDAERGLFCVRPPEGEWYPDIRRRVDAWLAELPAGGPVIVVTHGMTARILRGALVGGTPFEPDCVPIADGAPQGSIHLVEDGRETLLFEGSGAQKMQKGY</sequence>
<feature type="binding site" evidence="2">
    <location>
        <begin position="10"/>
        <end position="17"/>
    </location>
    <ligand>
        <name>substrate</name>
    </ligand>
</feature>
<organism evidence="3 4">
    <name type="scientific">Pacificimonas flava</name>
    <dbReference type="NCBI Taxonomy" id="1234595"/>
    <lineage>
        <taxon>Bacteria</taxon>
        <taxon>Pseudomonadati</taxon>
        <taxon>Pseudomonadota</taxon>
        <taxon>Alphaproteobacteria</taxon>
        <taxon>Sphingomonadales</taxon>
        <taxon>Sphingosinicellaceae</taxon>
        <taxon>Pacificimonas</taxon>
    </lineage>
</organism>
<gene>
    <name evidence="3" type="ORF">B5C34_05605</name>
</gene>
<evidence type="ECO:0000313" key="3">
    <source>
        <dbReference type="EMBL" id="OWV32987.1"/>
    </source>
</evidence>
<protein>
    <submittedName>
        <fullName evidence="3">Phosphoglycerate mutase</fullName>
    </submittedName>
</protein>
<dbReference type="InterPro" id="IPR050275">
    <property type="entry name" value="PGM_Phosphatase"/>
</dbReference>
<accession>A0A219B3R7</accession>
<comment type="caution">
    <text evidence="3">The sequence shown here is derived from an EMBL/GenBank/DDBJ whole genome shotgun (WGS) entry which is preliminary data.</text>
</comment>
<dbReference type="Pfam" id="PF00300">
    <property type="entry name" value="His_Phos_1"/>
    <property type="match status" value="1"/>
</dbReference>
<feature type="active site" description="Proton donor/acceptor" evidence="1">
    <location>
        <position position="92"/>
    </location>
</feature>
<dbReference type="Gene3D" id="3.40.50.1240">
    <property type="entry name" value="Phosphoglycerate mutase-like"/>
    <property type="match status" value="1"/>
</dbReference>
<dbReference type="CDD" id="cd07067">
    <property type="entry name" value="HP_PGM_like"/>
    <property type="match status" value="1"/>
</dbReference>